<reference evidence="2" key="1">
    <citation type="submission" date="2016-10" db="EMBL/GenBank/DDBJ databases">
        <authorList>
            <person name="Varghese N."/>
            <person name="Submissions S."/>
        </authorList>
    </citation>
    <scope>NUCLEOTIDE SEQUENCE [LARGE SCALE GENOMIC DNA]</scope>
    <source>
        <strain evidence="2">DSM 45421</strain>
    </source>
</reference>
<keyword evidence="2" id="KW-1185">Reference proteome</keyword>
<name>A0A1G6S221_9ACTN</name>
<accession>A0A1G6S221</accession>
<protein>
    <submittedName>
        <fullName evidence="1">Uncharacterized protein</fullName>
    </submittedName>
</protein>
<sequence length="96" mass="10123">MPSGPSSLADLWEEHRRSPFPTRLREADVDGVDLVTLDAGVAGCVRTVLAGGRLGPDDTGLLRDAEAALGGLGTLDEQERAYVERLRTLAALTHAG</sequence>
<proteinExistence type="predicted"/>
<dbReference type="AlphaFoldDB" id="A0A1G6S221"/>
<gene>
    <name evidence="1" type="ORF">SAMN05660690_3420</name>
</gene>
<evidence type="ECO:0000313" key="2">
    <source>
        <dbReference type="Proteomes" id="UP000199416"/>
    </source>
</evidence>
<dbReference type="OrthoDB" id="3478973at2"/>
<evidence type="ECO:0000313" key="1">
    <source>
        <dbReference type="EMBL" id="SDD10962.1"/>
    </source>
</evidence>
<dbReference type="RefSeq" id="WP_091367179.1">
    <property type="nucleotide sequence ID" value="NZ_FMZF01000005.1"/>
</dbReference>
<organism evidence="1 2">
    <name type="scientific">Geodermatophilus telluris</name>
    <dbReference type="NCBI Taxonomy" id="1190417"/>
    <lineage>
        <taxon>Bacteria</taxon>
        <taxon>Bacillati</taxon>
        <taxon>Actinomycetota</taxon>
        <taxon>Actinomycetes</taxon>
        <taxon>Geodermatophilales</taxon>
        <taxon>Geodermatophilaceae</taxon>
        <taxon>Geodermatophilus</taxon>
    </lineage>
</organism>
<dbReference type="Proteomes" id="UP000199416">
    <property type="component" value="Unassembled WGS sequence"/>
</dbReference>
<dbReference type="EMBL" id="FMZF01000005">
    <property type="protein sequence ID" value="SDD10962.1"/>
    <property type="molecule type" value="Genomic_DNA"/>
</dbReference>